<dbReference type="Proteomes" id="UP000734218">
    <property type="component" value="Unassembled WGS sequence"/>
</dbReference>
<gene>
    <name evidence="3" type="ORF">GGR88_000626</name>
</gene>
<dbReference type="PRINTS" id="PR00081">
    <property type="entry name" value="GDHRDH"/>
</dbReference>
<evidence type="ECO:0000313" key="4">
    <source>
        <dbReference type="Proteomes" id="UP000734218"/>
    </source>
</evidence>
<dbReference type="InterPro" id="IPR002347">
    <property type="entry name" value="SDR_fam"/>
</dbReference>
<protein>
    <submittedName>
        <fullName evidence="3">NAD(P)-dependent dehydrogenase (Short-subunit alcohol dehydrogenase family)</fullName>
    </submittedName>
</protein>
<keyword evidence="4" id="KW-1185">Reference proteome</keyword>
<organism evidence="3 4">
    <name type="scientific">Sphingomonas jejuensis</name>
    <dbReference type="NCBI Taxonomy" id="904715"/>
    <lineage>
        <taxon>Bacteria</taxon>
        <taxon>Pseudomonadati</taxon>
        <taxon>Pseudomonadota</taxon>
        <taxon>Alphaproteobacteria</taxon>
        <taxon>Sphingomonadales</taxon>
        <taxon>Sphingomonadaceae</taxon>
        <taxon>Sphingomonas</taxon>
    </lineage>
</organism>
<evidence type="ECO:0000313" key="3">
    <source>
        <dbReference type="EMBL" id="NJC33152.1"/>
    </source>
</evidence>
<sequence>MSDLGGKSVIVTGAASGIGRATAAAFVAAGAKVIACDRADVSVDGATPMRIDAGDEADVAASVERACADHGGLDIFFANAGISGGYVGGIFDVDAAAWAEVLRVNLIGPALAIKHAAPRIAERGGGAIICTASVAGLRSGAGPAPYSASKAGVINLVQVAAQQLAGTGVRVNAVLPGLIETGMTQPIYDDARARGSEAAIGKLNPLRRGGEAEEIAAAVLFLASGAASYVNGAALPVDGGLSSSHPTSGRFTVGALRP</sequence>
<dbReference type="RefSeq" id="WP_167952909.1">
    <property type="nucleotide sequence ID" value="NZ_JAATJE010000001.1"/>
</dbReference>
<dbReference type="PRINTS" id="PR00080">
    <property type="entry name" value="SDRFAMILY"/>
</dbReference>
<comment type="similarity">
    <text evidence="1">Belongs to the short-chain dehydrogenases/reductases (SDR) family.</text>
</comment>
<dbReference type="EMBL" id="JAATJE010000001">
    <property type="protein sequence ID" value="NJC33152.1"/>
    <property type="molecule type" value="Genomic_DNA"/>
</dbReference>
<dbReference type="PANTHER" id="PTHR43180">
    <property type="entry name" value="3-OXOACYL-(ACYL-CARRIER-PROTEIN) REDUCTASE (AFU_ORTHOLOGUE AFUA_6G11210)"/>
    <property type="match status" value="1"/>
</dbReference>
<dbReference type="PANTHER" id="PTHR43180:SF66">
    <property type="entry name" value="SHORT-CHAIN DEHYDROGENASE_REDUCTASE FAMILY PROTEIN"/>
    <property type="match status" value="1"/>
</dbReference>
<accession>A0ABX0XK47</accession>
<dbReference type="InterPro" id="IPR036291">
    <property type="entry name" value="NAD(P)-bd_dom_sf"/>
</dbReference>
<evidence type="ECO:0000256" key="1">
    <source>
        <dbReference type="ARBA" id="ARBA00006484"/>
    </source>
</evidence>
<dbReference type="SUPFAM" id="SSF51735">
    <property type="entry name" value="NAD(P)-binding Rossmann-fold domains"/>
    <property type="match status" value="1"/>
</dbReference>
<evidence type="ECO:0000256" key="2">
    <source>
        <dbReference type="ARBA" id="ARBA00023002"/>
    </source>
</evidence>
<reference evidence="3 4" key="1">
    <citation type="submission" date="2020-03" db="EMBL/GenBank/DDBJ databases">
        <title>Genomic Encyclopedia of Type Strains, Phase IV (KMG-IV): sequencing the most valuable type-strain genomes for metagenomic binning, comparative biology and taxonomic classification.</title>
        <authorList>
            <person name="Goeker M."/>
        </authorList>
    </citation>
    <scope>NUCLEOTIDE SEQUENCE [LARGE SCALE GENOMIC DNA]</scope>
    <source>
        <strain evidence="3 4">DSM 27651</strain>
    </source>
</reference>
<dbReference type="CDD" id="cd05233">
    <property type="entry name" value="SDR_c"/>
    <property type="match status" value="1"/>
</dbReference>
<proteinExistence type="inferred from homology"/>
<name>A0ABX0XK47_9SPHN</name>
<comment type="caution">
    <text evidence="3">The sequence shown here is derived from an EMBL/GenBank/DDBJ whole genome shotgun (WGS) entry which is preliminary data.</text>
</comment>
<keyword evidence="2" id="KW-0560">Oxidoreductase</keyword>
<dbReference type="Gene3D" id="3.40.50.720">
    <property type="entry name" value="NAD(P)-binding Rossmann-like Domain"/>
    <property type="match status" value="1"/>
</dbReference>
<dbReference type="Pfam" id="PF13561">
    <property type="entry name" value="adh_short_C2"/>
    <property type="match status" value="1"/>
</dbReference>